<dbReference type="NCBIfam" id="TIGR00019">
    <property type="entry name" value="prfA"/>
    <property type="match status" value="1"/>
</dbReference>
<dbReference type="FunFam" id="3.30.70.1660:FF:000002">
    <property type="entry name" value="Peptide chain release factor 1"/>
    <property type="match status" value="1"/>
</dbReference>
<feature type="coiled-coil region" evidence="9">
    <location>
        <begin position="53"/>
        <end position="100"/>
    </location>
</feature>
<dbReference type="InterPro" id="IPR045853">
    <property type="entry name" value="Pep_chain_release_fac_I_sf"/>
</dbReference>
<keyword evidence="5 7" id="KW-0963">Cytoplasm</keyword>
<feature type="modified residue" description="N5-methylglutamine" evidence="7">
    <location>
        <position position="235"/>
    </location>
</feature>
<evidence type="ECO:0000256" key="7">
    <source>
        <dbReference type="HAMAP-Rule" id="MF_00093"/>
    </source>
</evidence>
<evidence type="ECO:0000256" key="6">
    <source>
        <dbReference type="ARBA" id="ARBA00022917"/>
    </source>
</evidence>
<dbReference type="NCBIfam" id="NF001859">
    <property type="entry name" value="PRK00591.1"/>
    <property type="match status" value="1"/>
</dbReference>
<comment type="PTM">
    <text evidence="7">Methylated by PrmC. Methylation increases the termination efficiency of RF1.</text>
</comment>
<comment type="similarity">
    <text evidence="3 7">Belongs to the prokaryotic/mitochondrial release factor family.</text>
</comment>
<keyword evidence="6 7" id="KW-0648">Protein biosynthesis</keyword>
<evidence type="ECO:0000256" key="9">
    <source>
        <dbReference type="SAM" id="Coils"/>
    </source>
</evidence>
<organism evidence="11 12">
    <name type="scientific">Candidatus Bipolaricaulis anaerobius</name>
    <dbReference type="NCBI Taxonomy" id="2026885"/>
    <lineage>
        <taxon>Bacteria</taxon>
        <taxon>Candidatus Bipolaricaulota</taxon>
        <taxon>Candidatus Bipolaricaulia</taxon>
        <taxon>Candidatus Bipolaricaulales</taxon>
        <taxon>Candidatus Bipolaricaulaceae</taxon>
        <taxon>Candidatus Bipolaricaulis</taxon>
    </lineage>
</organism>
<dbReference type="FunFam" id="3.30.70.1660:FF:000004">
    <property type="entry name" value="Peptide chain release factor 1"/>
    <property type="match status" value="1"/>
</dbReference>
<dbReference type="Pfam" id="PF00472">
    <property type="entry name" value="RF-1"/>
    <property type="match status" value="1"/>
</dbReference>
<dbReference type="InterPro" id="IPR050057">
    <property type="entry name" value="Prokaryotic/Mito_RF"/>
</dbReference>
<dbReference type="PANTHER" id="PTHR43804:SF7">
    <property type="entry name" value="LD18447P"/>
    <property type="match status" value="1"/>
</dbReference>
<evidence type="ECO:0000313" key="12">
    <source>
        <dbReference type="Proteomes" id="UP000249818"/>
    </source>
</evidence>
<comment type="subcellular location">
    <subcellularLocation>
        <location evidence="2 7">Cytoplasm</location>
    </subcellularLocation>
</comment>
<dbReference type="GO" id="GO:0016149">
    <property type="term" value="F:translation release factor activity, codon specific"/>
    <property type="evidence" value="ECO:0007669"/>
    <property type="project" value="UniProtKB-UniRule"/>
</dbReference>
<dbReference type="GO" id="GO:0005829">
    <property type="term" value="C:cytosol"/>
    <property type="evidence" value="ECO:0007669"/>
    <property type="project" value="UniProtKB-ARBA"/>
</dbReference>
<proteinExistence type="inferred from homology"/>
<sequence length="355" mass="40350">MDRIVSRVEEAEVELRRLEEELSQPGVVSRPDFADLSRRYARLREIVARGGDLRRLLSSIAEEEELLREETDDALREDLRRELERDRAKAEALSQELLRLFLPDSPSDRKNAIVEIRGGAGGEEAALFAAELFRMYSRYAERKGFTVRVMDTHPTPLGGMKQVVFAVEGEGAYGRLRYESGVHRVQRVPETEASGRIHTSTATVVVLPEAEEVEVEIRPDDLKMDTYRASGPGGQHMQKNETAVRITHLPTGIVVSCQDERSQHRNRELALRVLRAKLWEIQDHERAAELRETRRKQIGTGDRSEKIRTYNFPQARVTDHRIGLTVYRLAEILDGDLDPLIEPILAAEVAETLAD</sequence>
<dbReference type="KEGG" id="bana:BARAN1_0094"/>
<feature type="domain" description="Peptide chain release factor" evidence="10">
    <location>
        <begin position="65"/>
        <end position="179"/>
    </location>
</feature>
<evidence type="ECO:0000256" key="4">
    <source>
        <dbReference type="ARBA" id="ARBA00022481"/>
    </source>
</evidence>
<protein>
    <recommendedName>
        <fullName evidence="7 8">Peptide chain release factor 1</fullName>
        <shortName evidence="7">RF-1</shortName>
    </recommendedName>
</protein>
<dbReference type="Gene3D" id="3.30.160.20">
    <property type="match status" value="1"/>
</dbReference>
<evidence type="ECO:0000313" key="11">
    <source>
        <dbReference type="EMBL" id="SQD92119.1"/>
    </source>
</evidence>
<dbReference type="Gene3D" id="6.10.140.1950">
    <property type="match status" value="1"/>
</dbReference>
<evidence type="ECO:0000256" key="3">
    <source>
        <dbReference type="ARBA" id="ARBA00010835"/>
    </source>
</evidence>
<evidence type="ECO:0000256" key="5">
    <source>
        <dbReference type="ARBA" id="ARBA00022490"/>
    </source>
</evidence>
<dbReference type="EMBL" id="LS483254">
    <property type="protein sequence ID" value="SQD92119.1"/>
    <property type="molecule type" value="Genomic_DNA"/>
</dbReference>
<keyword evidence="9" id="KW-0175">Coiled coil</keyword>
<evidence type="ECO:0000256" key="8">
    <source>
        <dbReference type="NCBIfam" id="TIGR00019"/>
    </source>
</evidence>
<dbReference type="SUPFAM" id="SSF75620">
    <property type="entry name" value="Release factor"/>
    <property type="match status" value="1"/>
</dbReference>
<accession>A0A2X3KYU8</accession>
<dbReference type="InterPro" id="IPR000352">
    <property type="entry name" value="Pep_chain_release_fac_I"/>
</dbReference>
<dbReference type="SMART" id="SM00937">
    <property type="entry name" value="PCRF"/>
    <property type="match status" value="1"/>
</dbReference>
<dbReference type="Proteomes" id="UP000249818">
    <property type="component" value="Chromosome BARAN1"/>
</dbReference>
<reference evidence="12" key="1">
    <citation type="submission" date="2018-05" db="EMBL/GenBank/DDBJ databases">
        <authorList>
            <person name="Hao L."/>
        </authorList>
    </citation>
    <scope>NUCLEOTIDE SEQUENCE [LARGE SCALE GENOMIC DNA]</scope>
</reference>
<dbReference type="InterPro" id="IPR005139">
    <property type="entry name" value="PCRF"/>
</dbReference>
<keyword evidence="4 7" id="KW-0488">Methylation</keyword>
<dbReference type="Pfam" id="PF03462">
    <property type="entry name" value="PCRF"/>
    <property type="match status" value="1"/>
</dbReference>
<dbReference type="InterPro" id="IPR004373">
    <property type="entry name" value="RF-1"/>
</dbReference>
<dbReference type="PANTHER" id="PTHR43804">
    <property type="entry name" value="LD18447P"/>
    <property type="match status" value="1"/>
</dbReference>
<dbReference type="Gene3D" id="3.30.70.1660">
    <property type="match status" value="1"/>
</dbReference>
<name>A0A2X3KYU8_9BACT</name>
<evidence type="ECO:0000259" key="10">
    <source>
        <dbReference type="SMART" id="SM00937"/>
    </source>
</evidence>
<gene>
    <name evidence="7 11" type="primary">prfA</name>
    <name evidence="11" type="ORF">BARAN1_0094</name>
</gene>
<dbReference type="HAMAP" id="MF_00093">
    <property type="entry name" value="Rel_fac_1"/>
    <property type="match status" value="1"/>
</dbReference>
<dbReference type="FunFam" id="3.30.160.20:FF:000004">
    <property type="entry name" value="Peptide chain release factor 1"/>
    <property type="match status" value="1"/>
</dbReference>
<evidence type="ECO:0000256" key="1">
    <source>
        <dbReference type="ARBA" id="ARBA00002986"/>
    </source>
</evidence>
<dbReference type="AlphaFoldDB" id="A0A2X3KYU8"/>
<comment type="function">
    <text evidence="1 7">Peptide chain release factor 1 directs the termination of translation in response to the peptide chain termination codons UAG and UAA.</text>
</comment>
<keyword evidence="12" id="KW-1185">Reference proteome</keyword>
<evidence type="ECO:0000256" key="2">
    <source>
        <dbReference type="ARBA" id="ARBA00004496"/>
    </source>
</evidence>